<evidence type="ECO:0000256" key="3">
    <source>
        <dbReference type="ARBA" id="ARBA00022989"/>
    </source>
</evidence>
<dbReference type="GO" id="GO:0016020">
    <property type="term" value="C:membrane"/>
    <property type="evidence" value="ECO:0007669"/>
    <property type="project" value="UniProtKB-SubCell"/>
</dbReference>
<evidence type="ECO:0000313" key="7">
    <source>
        <dbReference type="EMBL" id="PHH71536.1"/>
    </source>
</evidence>
<dbReference type="Pfam" id="PF01284">
    <property type="entry name" value="MARVEL"/>
    <property type="match status" value="1"/>
</dbReference>
<keyword evidence="3 5" id="KW-1133">Transmembrane helix</keyword>
<dbReference type="STRING" id="2004952.A0A2C5YUV4"/>
<protein>
    <recommendedName>
        <fullName evidence="6">MARVEL domain-containing protein</fullName>
    </recommendedName>
</protein>
<dbReference type="OrthoDB" id="2117453at2759"/>
<name>A0A2C5YUV4_9HYPO</name>
<organism evidence="7 8">
    <name type="scientific">Ophiocordyceps camponoti-rufipedis</name>
    <dbReference type="NCBI Taxonomy" id="2004952"/>
    <lineage>
        <taxon>Eukaryota</taxon>
        <taxon>Fungi</taxon>
        <taxon>Dikarya</taxon>
        <taxon>Ascomycota</taxon>
        <taxon>Pezizomycotina</taxon>
        <taxon>Sordariomycetes</taxon>
        <taxon>Hypocreomycetidae</taxon>
        <taxon>Hypocreales</taxon>
        <taxon>Ophiocordycipitaceae</taxon>
        <taxon>Ophiocordyceps</taxon>
    </lineage>
</organism>
<reference evidence="7 8" key="1">
    <citation type="submission" date="2017-06" db="EMBL/GenBank/DDBJ databases">
        <title>Ant-infecting Ophiocordyceps genomes reveal a high diversity of potential behavioral manipulation genes and a possible major role for enterotoxins.</title>
        <authorList>
            <person name="De Bekker C."/>
            <person name="Evans H.C."/>
            <person name="Brachmann A."/>
            <person name="Hughes D.P."/>
        </authorList>
    </citation>
    <scope>NUCLEOTIDE SEQUENCE [LARGE SCALE GENOMIC DNA]</scope>
    <source>
        <strain evidence="7 8">Map16</strain>
    </source>
</reference>
<comment type="subcellular location">
    <subcellularLocation>
        <location evidence="1">Membrane</location>
        <topology evidence="1">Multi-pass membrane protein</topology>
    </subcellularLocation>
</comment>
<dbReference type="PANTHER" id="PTHR37451:SF1">
    <property type="entry name" value="MARVEL DOMAIN-CONTAINING PROTEIN"/>
    <property type="match status" value="1"/>
</dbReference>
<keyword evidence="2 5" id="KW-0812">Transmembrane</keyword>
<evidence type="ECO:0000313" key="8">
    <source>
        <dbReference type="Proteomes" id="UP000226431"/>
    </source>
</evidence>
<dbReference type="AlphaFoldDB" id="A0A2C5YUV4"/>
<evidence type="ECO:0000256" key="4">
    <source>
        <dbReference type="ARBA" id="ARBA00023136"/>
    </source>
</evidence>
<evidence type="ECO:0000259" key="6">
    <source>
        <dbReference type="Pfam" id="PF01284"/>
    </source>
</evidence>
<keyword evidence="4 5" id="KW-0472">Membrane</keyword>
<feature type="transmembrane region" description="Helical" evidence="5">
    <location>
        <begin position="79"/>
        <end position="106"/>
    </location>
</feature>
<evidence type="ECO:0000256" key="2">
    <source>
        <dbReference type="ARBA" id="ARBA00022692"/>
    </source>
</evidence>
<feature type="transmembrane region" description="Helical" evidence="5">
    <location>
        <begin position="12"/>
        <end position="34"/>
    </location>
</feature>
<dbReference type="EMBL" id="NJES01000500">
    <property type="protein sequence ID" value="PHH71536.1"/>
    <property type="molecule type" value="Genomic_DNA"/>
</dbReference>
<evidence type="ECO:0000256" key="1">
    <source>
        <dbReference type="ARBA" id="ARBA00004141"/>
    </source>
</evidence>
<dbReference type="Proteomes" id="UP000226431">
    <property type="component" value="Unassembled WGS sequence"/>
</dbReference>
<feature type="domain" description="MARVEL" evidence="6">
    <location>
        <begin position="21"/>
        <end position="139"/>
    </location>
</feature>
<comment type="caution">
    <text evidence="7">The sequence shown here is derived from an EMBL/GenBank/DDBJ whole genome shotgun (WGS) entry which is preliminary data.</text>
</comment>
<gene>
    <name evidence="7" type="ORF">CDD80_5212</name>
</gene>
<feature type="transmembrane region" description="Helical" evidence="5">
    <location>
        <begin position="46"/>
        <end position="67"/>
    </location>
</feature>
<accession>A0A2C5YUV4</accession>
<feature type="transmembrane region" description="Helical" evidence="5">
    <location>
        <begin position="118"/>
        <end position="139"/>
    </location>
</feature>
<dbReference type="PANTHER" id="PTHR37451">
    <property type="entry name" value="MARVEL DOMAIN"/>
    <property type="match status" value="1"/>
</dbReference>
<dbReference type="InterPro" id="IPR008253">
    <property type="entry name" value="Marvel"/>
</dbReference>
<keyword evidence="8" id="KW-1185">Reference proteome</keyword>
<proteinExistence type="predicted"/>
<evidence type="ECO:0000256" key="5">
    <source>
        <dbReference type="SAM" id="Phobius"/>
    </source>
</evidence>
<sequence length="165" mass="17513">MARGFAGLAGFAPIIHAALGLMLLIELGLTAFIVDRTDGFWSSPPSQFSFMLFATVWSILVLAYVALTPRFFARAFHGLVAVILLGLTTLFWFAGSIAMAVLLGLPRCRGSFCTTTRTAQAATAFGFFIWAGFAVLAALDGMANLRGGARADTTSSKQQQQPVAA</sequence>